<dbReference type="STRING" id="1903181.BTN85_1138"/>
<sequence>MKSAVILAGGESSRFVSDKAFYEVKDKPMIQYVVDKISSITDQVLIVAGNRKEESRLRSKVNGVDIFTRDPVEDYGPVAGIYSGLKRSDGDYTALVACDMPFIKPKIFKLLFNEIGSYDAIIPIHKNGYTENLHSVLKTDIAVQAVEKTYKRNQKRIKAVVDKINTLYYPVEEIKIYDKGLTTFTNINYTTDLKNNLEEFN</sequence>
<feature type="domain" description="MobA-like NTP transferase" evidence="8">
    <location>
        <begin position="4"/>
        <end position="149"/>
    </location>
</feature>
<keyword evidence="6" id="KW-0342">GTP-binding</keyword>
<dbReference type="GO" id="GO:0005525">
    <property type="term" value="F:GTP binding"/>
    <property type="evidence" value="ECO:0007669"/>
    <property type="project" value="UniProtKB-KW"/>
</dbReference>
<dbReference type="Proteomes" id="UP000185744">
    <property type="component" value="Unassembled WGS sequence"/>
</dbReference>
<dbReference type="InterPro" id="IPR013482">
    <property type="entry name" value="Molybde_CF_guanTrfase"/>
</dbReference>
<dbReference type="PANTHER" id="PTHR19136:SF81">
    <property type="entry name" value="MOLYBDENUM COFACTOR GUANYLYLTRANSFERASE"/>
    <property type="match status" value="1"/>
</dbReference>
<keyword evidence="2" id="KW-0808">Transferase</keyword>
<dbReference type="Gene3D" id="3.90.550.10">
    <property type="entry name" value="Spore Coat Polysaccharide Biosynthesis Protein SpsA, Chain A"/>
    <property type="match status" value="1"/>
</dbReference>
<protein>
    <submittedName>
        <fullName evidence="9">Molybdopterin-guanine dinucleotide biosynthesis protein A MobA</fullName>
    </submittedName>
</protein>
<keyword evidence="5" id="KW-0460">Magnesium</keyword>
<dbReference type="GO" id="GO:0016779">
    <property type="term" value="F:nucleotidyltransferase activity"/>
    <property type="evidence" value="ECO:0007669"/>
    <property type="project" value="UniProtKB-ARBA"/>
</dbReference>
<evidence type="ECO:0000259" key="8">
    <source>
        <dbReference type="Pfam" id="PF12804"/>
    </source>
</evidence>
<evidence type="ECO:0000256" key="6">
    <source>
        <dbReference type="ARBA" id="ARBA00023134"/>
    </source>
</evidence>
<keyword evidence="7" id="KW-0501">Molybdenum cofactor biosynthesis</keyword>
<dbReference type="CDD" id="cd02503">
    <property type="entry name" value="MobA"/>
    <property type="match status" value="1"/>
</dbReference>
<dbReference type="GO" id="GO:0006777">
    <property type="term" value="P:Mo-molybdopterin cofactor biosynthetic process"/>
    <property type="evidence" value="ECO:0007669"/>
    <property type="project" value="UniProtKB-KW"/>
</dbReference>
<evidence type="ECO:0000313" key="10">
    <source>
        <dbReference type="Proteomes" id="UP000185744"/>
    </source>
</evidence>
<dbReference type="FunCoup" id="A0A1Q6DW97">
    <property type="interactions" value="1"/>
</dbReference>
<dbReference type="GO" id="GO:0046872">
    <property type="term" value="F:metal ion binding"/>
    <property type="evidence" value="ECO:0007669"/>
    <property type="project" value="UniProtKB-KW"/>
</dbReference>
<gene>
    <name evidence="9" type="ORF">BTN85_1138</name>
</gene>
<dbReference type="EMBL" id="MSDW01000001">
    <property type="protein sequence ID" value="OKY78641.1"/>
    <property type="molecule type" value="Genomic_DNA"/>
</dbReference>
<proteinExistence type="predicted"/>
<dbReference type="InterPro" id="IPR029044">
    <property type="entry name" value="Nucleotide-diphossugar_trans"/>
</dbReference>
<organism evidence="9 10">
    <name type="scientific">Methanohalarchaeum thermophilum</name>
    <dbReference type="NCBI Taxonomy" id="1903181"/>
    <lineage>
        <taxon>Archaea</taxon>
        <taxon>Methanobacteriati</taxon>
        <taxon>Methanobacteriota</taxon>
        <taxon>Methanonatronarchaeia</taxon>
        <taxon>Methanonatronarchaeales</taxon>
        <taxon>Methanonatronarchaeaceae</taxon>
        <taxon>Candidatus Methanohalarchaeum</taxon>
    </lineage>
</organism>
<evidence type="ECO:0000256" key="2">
    <source>
        <dbReference type="ARBA" id="ARBA00022679"/>
    </source>
</evidence>
<evidence type="ECO:0000256" key="1">
    <source>
        <dbReference type="ARBA" id="ARBA00022490"/>
    </source>
</evidence>
<accession>A0A1Q6DW97</accession>
<reference evidence="9" key="1">
    <citation type="submission" date="2016-12" db="EMBL/GenBank/DDBJ databases">
        <title>Discovery of methanogenic haloarchaea.</title>
        <authorList>
            <person name="Sorokin D.Y."/>
            <person name="Makarova K.S."/>
            <person name="Abbas B."/>
            <person name="Ferrer M."/>
            <person name="Golyshin P.N."/>
        </authorList>
    </citation>
    <scope>NUCLEOTIDE SEQUENCE [LARGE SCALE GENOMIC DNA]</scope>
    <source>
        <strain evidence="9">HMET1</strain>
    </source>
</reference>
<dbReference type="PANTHER" id="PTHR19136">
    <property type="entry name" value="MOLYBDENUM COFACTOR GUANYLYLTRANSFERASE"/>
    <property type="match status" value="1"/>
</dbReference>
<dbReference type="Pfam" id="PF12804">
    <property type="entry name" value="NTP_transf_3"/>
    <property type="match status" value="1"/>
</dbReference>
<evidence type="ECO:0000256" key="3">
    <source>
        <dbReference type="ARBA" id="ARBA00022723"/>
    </source>
</evidence>
<dbReference type="InParanoid" id="A0A1Q6DW97"/>
<dbReference type="SUPFAM" id="SSF53448">
    <property type="entry name" value="Nucleotide-diphospho-sugar transferases"/>
    <property type="match status" value="1"/>
</dbReference>
<evidence type="ECO:0000256" key="4">
    <source>
        <dbReference type="ARBA" id="ARBA00022741"/>
    </source>
</evidence>
<name>A0A1Q6DW97_METT1</name>
<keyword evidence="1" id="KW-0963">Cytoplasm</keyword>
<comment type="caution">
    <text evidence="9">The sequence shown here is derived from an EMBL/GenBank/DDBJ whole genome shotgun (WGS) entry which is preliminary data.</text>
</comment>
<keyword evidence="3" id="KW-0479">Metal-binding</keyword>
<keyword evidence="4" id="KW-0547">Nucleotide-binding</keyword>
<evidence type="ECO:0000256" key="5">
    <source>
        <dbReference type="ARBA" id="ARBA00022842"/>
    </source>
</evidence>
<evidence type="ECO:0000256" key="7">
    <source>
        <dbReference type="ARBA" id="ARBA00023150"/>
    </source>
</evidence>
<dbReference type="AlphaFoldDB" id="A0A1Q6DW97"/>
<dbReference type="InterPro" id="IPR025877">
    <property type="entry name" value="MobA-like_NTP_Trfase"/>
</dbReference>
<keyword evidence="10" id="KW-1185">Reference proteome</keyword>
<evidence type="ECO:0000313" key="9">
    <source>
        <dbReference type="EMBL" id="OKY78641.1"/>
    </source>
</evidence>